<feature type="transmembrane region" description="Helical" evidence="10">
    <location>
        <begin position="510"/>
        <end position="528"/>
    </location>
</feature>
<dbReference type="Pfam" id="PF01040">
    <property type="entry name" value="UbiA"/>
    <property type="match status" value="1"/>
</dbReference>
<feature type="transmembrane region" description="Helical" evidence="10">
    <location>
        <begin position="437"/>
        <end position="456"/>
    </location>
</feature>
<feature type="transmembrane region" description="Helical" evidence="10">
    <location>
        <begin position="534"/>
        <end position="554"/>
    </location>
</feature>
<dbReference type="PANTHER" id="PTHR30426">
    <property type="entry name" value="4-HYDROXY-3-METHYLBUT-2-ENYL DIPHOSPHATE REDUCTASE"/>
    <property type="match status" value="1"/>
</dbReference>
<feature type="binding site" evidence="9">
    <location>
        <position position="221"/>
    </location>
    <ligand>
        <name>(2E)-4-hydroxy-3-methylbut-2-enyl diphosphate</name>
        <dbReference type="ChEBI" id="CHEBI:128753"/>
    </ligand>
</feature>
<evidence type="ECO:0000256" key="7">
    <source>
        <dbReference type="ARBA" id="ARBA00023014"/>
    </source>
</evidence>
<feature type="transmembrane region" description="Helical" evidence="10">
    <location>
        <begin position="462"/>
        <end position="482"/>
    </location>
</feature>
<feature type="binding site" evidence="9">
    <location>
        <position position="95"/>
    </location>
    <ligand>
        <name>[4Fe-4S] cluster</name>
        <dbReference type="ChEBI" id="CHEBI:49883"/>
    </ligand>
</feature>
<feature type="binding site" evidence="9">
    <location>
        <position position="73"/>
    </location>
    <ligand>
        <name>(2E)-4-hydroxy-3-methylbut-2-enyl diphosphate</name>
        <dbReference type="ChEBI" id="CHEBI:128753"/>
    </ligand>
</feature>
<dbReference type="CDD" id="cd13944">
    <property type="entry name" value="lytB_ispH"/>
    <property type="match status" value="1"/>
</dbReference>
<evidence type="ECO:0000256" key="6">
    <source>
        <dbReference type="ARBA" id="ARBA00023004"/>
    </source>
</evidence>
<dbReference type="HAMAP" id="MF_00191">
    <property type="entry name" value="IspH"/>
    <property type="match status" value="1"/>
</dbReference>
<comment type="subcellular location">
    <subcellularLocation>
        <location evidence="1">Membrane</location>
        <topology evidence="1">Multi-pass membrane protein</topology>
    </subcellularLocation>
</comment>
<feature type="binding site" evidence="9">
    <location>
        <position position="221"/>
    </location>
    <ligand>
        <name>dimethylallyl diphosphate</name>
        <dbReference type="ChEBI" id="CHEBI:57623"/>
    </ligand>
</feature>
<feature type="binding site" evidence="9">
    <location>
        <position position="263"/>
    </location>
    <ligand>
        <name>dimethylallyl diphosphate</name>
        <dbReference type="ChEBI" id="CHEBI:57623"/>
    </ligand>
</feature>
<comment type="similarity">
    <text evidence="9">Belongs to the IspH family.</text>
</comment>
<feature type="binding site" evidence="9">
    <location>
        <position position="219"/>
    </location>
    <ligand>
        <name>(2E)-4-hydroxy-3-methylbut-2-enyl diphosphate</name>
        <dbReference type="ChEBI" id="CHEBI:128753"/>
    </ligand>
</feature>
<feature type="binding site" evidence="9">
    <location>
        <position position="219"/>
    </location>
    <ligand>
        <name>dimethylallyl diphosphate</name>
        <dbReference type="ChEBI" id="CHEBI:57623"/>
    </ligand>
</feature>
<keyword evidence="9" id="KW-0414">Isoprene biosynthesis</keyword>
<dbReference type="PANTHER" id="PTHR30426:SF0">
    <property type="entry name" value="4-HYDROXY-3-METHYLBUT-2-ENYL DIPHOSPHATE REDUCTASE"/>
    <property type="match status" value="1"/>
</dbReference>
<comment type="caution">
    <text evidence="9">Lacks conserved residue(s) required for the propagation of feature annotation.</text>
</comment>
<name>A0A9D8KIM2_9DELT</name>
<comment type="cofactor">
    <cofactor evidence="9">
        <name>[4Fe-4S] cluster</name>
        <dbReference type="ChEBI" id="CHEBI:49883"/>
    </cofactor>
    <text evidence="9">Binds 1 [4Fe-4S] cluster per subunit.</text>
</comment>
<comment type="function">
    <text evidence="9">Catalyzes the conversion of 1-hydroxy-2-methyl-2-(E)-butenyl 4-diphosphate (HMBPP) into a mixture of isopentenyl diphosphate (IPP) and dimethylallyl diphosphate (DMAPP). Acts in the terminal step of the DOXP/MEP pathway for isoprenoid precursor biosynthesis.</text>
</comment>
<feature type="binding site" evidence="9">
    <location>
        <position position="123"/>
    </location>
    <ligand>
        <name>dimethylallyl diphosphate</name>
        <dbReference type="ChEBI" id="CHEBI:57623"/>
    </ligand>
</feature>
<dbReference type="GO" id="GO:0051745">
    <property type="term" value="F:4-hydroxy-3-methylbut-2-enyl diphosphate reductase activity"/>
    <property type="evidence" value="ECO:0007669"/>
    <property type="project" value="UniProtKB-UniRule"/>
</dbReference>
<dbReference type="AlphaFoldDB" id="A0A9D8KIM2"/>
<keyword evidence="6 9" id="KW-0408">Iron</keyword>
<accession>A0A9D8KIM2</accession>
<dbReference type="Proteomes" id="UP000809273">
    <property type="component" value="Unassembled WGS sequence"/>
</dbReference>
<dbReference type="GO" id="GO:0050992">
    <property type="term" value="P:dimethylallyl diphosphate biosynthetic process"/>
    <property type="evidence" value="ECO:0007669"/>
    <property type="project" value="UniProtKB-UniRule"/>
</dbReference>
<evidence type="ECO:0000256" key="2">
    <source>
        <dbReference type="ARBA" id="ARBA00022485"/>
    </source>
</evidence>
<dbReference type="Pfam" id="PF02401">
    <property type="entry name" value="LYTB"/>
    <property type="match status" value="1"/>
</dbReference>
<feature type="transmembrane region" description="Helical" evidence="10">
    <location>
        <begin position="397"/>
        <end position="416"/>
    </location>
</feature>
<feature type="binding site" evidence="9">
    <location>
        <position position="41"/>
    </location>
    <ligand>
        <name>isopentenyl diphosphate</name>
        <dbReference type="ChEBI" id="CHEBI:128769"/>
    </ligand>
</feature>
<feature type="transmembrane region" description="Helical" evidence="10">
    <location>
        <begin position="566"/>
        <end position="585"/>
    </location>
</feature>
<feature type="binding site" evidence="9">
    <location>
        <position position="41"/>
    </location>
    <ligand>
        <name>(2E)-4-hydroxy-3-methylbut-2-enyl diphosphate</name>
        <dbReference type="ChEBI" id="CHEBI:128753"/>
    </ligand>
</feature>
<evidence type="ECO:0000256" key="3">
    <source>
        <dbReference type="ARBA" id="ARBA00022692"/>
    </source>
</evidence>
<feature type="binding site" evidence="9">
    <location>
        <position position="161"/>
    </location>
    <ligand>
        <name>(2E)-4-hydroxy-3-methylbut-2-enyl diphosphate</name>
        <dbReference type="ChEBI" id="CHEBI:128753"/>
    </ligand>
</feature>
<dbReference type="Gene3D" id="3.40.50.11270">
    <property type="match status" value="1"/>
</dbReference>
<comment type="catalytic activity">
    <reaction evidence="9">
        <text>isopentenyl diphosphate + 2 oxidized [2Fe-2S]-[ferredoxin] + H2O = (2E)-4-hydroxy-3-methylbut-2-enyl diphosphate + 2 reduced [2Fe-2S]-[ferredoxin] + 2 H(+)</text>
        <dbReference type="Rhea" id="RHEA:24488"/>
        <dbReference type="Rhea" id="RHEA-COMP:10000"/>
        <dbReference type="Rhea" id="RHEA-COMP:10001"/>
        <dbReference type="ChEBI" id="CHEBI:15377"/>
        <dbReference type="ChEBI" id="CHEBI:15378"/>
        <dbReference type="ChEBI" id="CHEBI:33737"/>
        <dbReference type="ChEBI" id="CHEBI:33738"/>
        <dbReference type="ChEBI" id="CHEBI:128753"/>
        <dbReference type="ChEBI" id="CHEBI:128769"/>
        <dbReference type="EC" id="1.17.7.4"/>
    </reaction>
</comment>
<dbReference type="EMBL" id="JAFGIX010000071">
    <property type="protein sequence ID" value="MBN1574286.1"/>
    <property type="molecule type" value="Genomic_DNA"/>
</dbReference>
<feature type="active site" description="Proton donor" evidence="9">
    <location>
        <position position="125"/>
    </location>
</feature>
<keyword evidence="5 10" id="KW-1133">Transmembrane helix</keyword>
<feature type="binding site" evidence="9">
    <location>
        <position position="73"/>
    </location>
    <ligand>
        <name>dimethylallyl diphosphate</name>
        <dbReference type="ChEBI" id="CHEBI:57623"/>
    </ligand>
</feature>
<dbReference type="GO" id="GO:0016765">
    <property type="term" value="F:transferase activity, transferring alkyl or aryl (other than methyl) groups"/>
    <property type="evidence" value="ECO:0007669"/>
    <property type="project" value="InterPro"/>
</dbReference>
<feature type="binding site" evidence="9">
    <location>
        <position position="219"/>
    </location>
    <ligand>
        <name>isopentenyl diphosphate</name>
        <dbReference type="ChEBI" id="CHEBI:128769"/>
    </ligand>
</feature>
<feature type="binding site" evidence="9">
    <location>
        <position position="191"/>
    </location>
    <ligand>
        <name>[4Fe-4S] cluster</name>
        <dbReference type="ChEBI" id="CHEBI:49883"/>
    </ligand>
</feature>
<keyword evidence="4 9" id="KW-0479">Metal-binding</keyword>
<reference evidence="11" key="2">
    <citation type="submission" date="2021-01" db="EMBL/GenBank/DDBJ databases">
        <authorList>
            <person name="Hahn C.R."/>
            <person name="Youssef N.H."/>
            <person name="Elshahed M."/>
        </authorList>
    </citation>
    <scope>NUCLEOTIDE SEQUENCE</scope>
    <source>
        <strain evidence="11">Zod_Metabat.24</strain>
    </source>
</reference>
<feature type="binding site" evidence="9">
    <location>
        <position position="73"/>
    </location>
    <ligand>
        <name>isopentenyl diphosphate</name>
        <dbReference type="ChEBI" id="CHEBI:128769"/>
    </ligand>
</feature>
<proteinExistence type="inferred from homology"/>
<dbReference type="GO" id="GO:0051539">
    <property type="term" value="F:4 iron, 4 sulfur cluster binding"/>
    <property type="evidence" value="ECO:0007669"/>
    <property type="project" value="UniProtKB-UniRule"/>
</dbReference>
<feature type="binding site" evidence="9">
    <location>
        <position position="41"/>
    </location>
    <ligand>
        <name>dimethylallyl diphosphate</name>
        <dbReference type="ChEBI" id="CHEBI:57623"/>
    </ligand>
</feature>
<evidence type="ECO:0000313" key="11">
    <source>
        <dbReference type="EMBL" id="MBN1574286.1"/>
    </source>
</evidence>
<dbReference type="GO" id="GO:0019288">
    <property type="term" value="P:isopentenyl diphosphate biosynthetic process, methylerythritol 4-phosphate pathway"/>
    <property type="evidence" value="ECO:0007669"/>
    <property type="project" value="UniProtKB-UniRule"/>
</dbReference>
<keyword evidence="8 10" id="KW-0472">Membrane</keyword>
<keyword evidence="3 10" id="KW-0812">Transmembrane</keyword>
<sequence>MRVIVAHTAGFCMGVRRAMNKAFVTLGHEKGPIYTHGPIIHNPQVVKLLEERGVKKIEEIGGDLDGTIIIRAHGISPQERDEIRSTDLEIVDATCPKVARVHAAAKKHHQLGYLVVVVGDEDHAEVKGILGYTGGEGRVLSRAEEAKRLPDAEKVLVVAQTTFDRGMFYEVLDAINERYPKSEIKAIDTICDSTRRRQDEVKELAQKVDAMVIVGGKTSGNTKRLFDVSIQSGIPSYHVEDETELDPEELKKFKTIGLTAGASTPNWVIMKVADYLSGIGKEVPEGRLRIRWLRQKLVKGLRFIVLTNIYAAVSAGGLAIAAACLLGVNDFWKMPLISGLFIFSMYILNRTQDPEAMKFNDPQREMFYRNKRGVLTAGSVAGSIISMILALTISPAAFLLLIAAALLGVAYSVKVLPPFLIKYLRYRRLKDIPASKTFFVAGAWAGVSAAMPYLSATDRIRFSSFLVVFAFCFFVVLTRAALYDIRDIQGDAVVGRETIPILIGKKWTQFLVLMFIGLVTALMIVSAANGLVTSLAYFLLIVPAYSLFSLYLYHRRVIFQGTLFELVTDFEFIMAGFVSVLWFWINGGSAV</sequence>
<dbReference type="Gene3D" id="3.40.1010.20">
    <property type="entry name" value="4-hydroxy-3-methylbut-2-enyl diphosphate reductase, catalytic domain"/>
    <property type="match status" value="2"/>
</dbReference>
<evidence type="ECO:0000256" key="4">
    <source>
        <dbReference type="ARBA" id="ARBA00022723"/>
    </source>
</evidence>
<protein>
    <recommendedName>
        <fullName evidence="9">4-hydroxy-3-methylbut-2-enyl diphosphate reductase</fullName>
        <shortName evidence="9">HMBPP reductase</shortName>
        <ecNumber evidence="9">1.17.7.4</ecNumber>
    </recommendedName>
</protein>
<evidence type="ECO:0000256" key="5">
    <source>
        <dbReference type="ARBA" id="ARBA00022989"/>
    </source>
</evidence>
<dbReference type="GO" id="GO:0016114">
    <property type="term" value="P:terpenoid biosynthetic process"/>
    <property type="evidence" value="ECO:0007669"/>
    <property type="project" value="UniProtKB-UniRule"/>
</dbReference>
<comment type="pathway">
    <text evidence="9">Isoprenoid biosynthesis; dimethylallyl diphosphate biosynthesis; dimethylallyl diphosphate from (2E)-4-hydroxy-3-methylbutenyl diphosphate: step 1/1.</text>
</comment>
<feature type="binding site" evidence="9">
    <location>
        <position position="221"/>
    </location>
    <ligand>
        <name>isopentenyl diphosphate</name>
        <dbReference type="ChEBI" id="CHEBI:128769"/>
    </ligand>
</feature>
<gene>
    <name evidence="9 11" type="primary">ispH</name>
    <name evidence="11" type="ORF">JW984_13895</name>
</gene>
<evidence type="ECO:0000256" key="1">
    <source>
        <dbReference type="ARBA" id="ARBA00004141"/>
    </source>
</evidence>
<evidence type="ECO:0000256" key="8">
    <source>
        <dbReference type="ARBA" id="ARBA00023136"/>
    </source>
</evidence>
<dbReference type="InterPro" id="IPR003451">
    <property type="entry name" value="LytB/IspH"/>
</dbReference>
<evidence type="ECO:0000256" key="10">
    <source>
        <dbReference type="SAM" id="Phobius"/>
    </source>
</evidence>
<feature type="binding site" evidence="9">
    <location>
        <position position="263"/>
    </location>
    <ligand>
        <name>(2E)-4-hydroxy-3-methylbut-2-enyl diphosphate</name>
        <dbReference type="ChEBI" id="CHEBI:128753"/>
    </ligand>
</feature>
<dbReference type="GO" id="GO:0046872">
    <property type="term" value="F:metal ion binding"/>
    <property type="evidence" value="ECO:0007669"/>
    <property type="project" value="UniProtKB-KW"/>
</dbReference>
<feature type="transmembrane region" description="Helical" evidence="10">
    <location>
        <begin position="372"/>
        <end position="391"/>
    </location>
</feature>
<feature type="binding site" evidence="9">
    <location>
        <position position="123"/>
    </location>
    <ligand>
        <name>isopentenyl diphosphate</name>
        <dbReference type="ChEBI" id="CHEBI:128769"/>
    </ligand>
</feature>
<feature type="transmembrane region" description="Helical" evidence="10">
    <location>
        <begin position="334"/>
        <end position="351"/>
    </location>
</feature>
<dbReference type="InterPro" id="IPR000537">
    <property type="entry name" value="UbiA_prenyltransferase"/>
</dbReference>
<feature type="transmembrane region" description="Helical" evidence="10">
    <location>
        <begin position="303"/>
        <end position="328"/>
    </location>
</feature>
<dbReference type="EC" id="1.17.7.4" evidence="9"/>
<feature type="binding site" evidence="9">
    <location>
        <position position="263"/>
    </location>
    <ligand>
        <name>isopentenyl diphosphate</name>
        <dbReference type="ChEBI" id="CHEBI:128769"/>
    </ligand>
</feature>
<feature type="binding site" evidence="9">
    <location>
        <position position="123"/>
    </location>
    <ligand>
        <name>(2E)-4-hydroxy-3-methylbut-2-enyl diphosphate</name>
        <dbReference type="ChEBI" id="CHEBI:128753"/>
    </ligand>
</feature>
<evidence type="ECO:0000313" key="12">
    <source>
        <dbReference type="Proteomes" id="UP000809273"/>
    </source>
</evidence>
<comment type="caution">
    <text evidence="11">The sequence shown here is derived from an EMBL/GenBank/DDBJ whole genome shotgun (WGS) entry which is preliminary data.</text>
</comment>
<keyword evidence="7 9" id="KW-0411">Iron-sulfur</keyword>
<dbReference type="NCBIfam" id="TIGR00216">
    <property type="entry name" value="ispH_lytB"/>
    <property type="match status" value="1"/>
</dbReference>
<comment type="pathway">
    <text evidence="9">Isoprenoid biosynthesis; isopentenyl diphosphate biosynthesis via DXP pathway; isopentenyl diphosphate from 1-deoxy-D-xylulose 5-phosphate: step 6/6.</text>
</comment>
<comment type="catalytic activity">
    <reaction evidence="9">
        <text>dimethylallyl diphosphate + 2 oxidized [2Fe-2S]-[ferredoxin] + H2O = (2E)-4-hydroxy-3-methylbut-2-enyl diphosphate + 2 reduced [2Fe-2S]-[ferredoxin] + 2 H(+)</text>
        <dbReference type="Rhea" id="RHEA:24825"/>
        <dbReference type="Rhea" id="RHEA-COMP:10000"/>
        <dbReference type="Rhea" id="RHEA-COMP:10001"/>
        <dbReference type="ChEBI" id="CHEBI:15377"/>
        <dbReference type="ChEBI" id="CHEBI:15378"/>
        <dbReference type="ChEBI" id="CHEBI:33737"/>
        <dbReference type="ChEBI" id="CHEBI:33738"/>
        <dbReference type="ChEBI" id="CHEBI:57623"/>
        <dbReference type="ChEBI" id="CHEBI:128753"/>
        <dbReference type="EC" id="1.17.7.4"/>
    </reaction>
</comment>
<dbReference type="GO" id="GO:0016020">
    <property type="term" value="C:membrane"/>
    <property type="evidence" value="ECO:0007669"/>
    <property type="project" value="UniProtKB-SubCell"/>
</dbReference>
<evidence type="ECO:0000256" key="9">
    <source>
        <dbReference type="HAMAP-Rule" id="MF_00191"/>
    </source>
</evidence>
<keyword evidence="2 9" id="KW-0004">4Fe-4S</keyword>
<organism evidence="11 12">
    <name type="scientific">Candidatus Zymogenus saltonus</name>
    <dbReference type="NCBI Taxonomy" id="2844893"/>
    <lineage>
        <taxon>Bacteria</taxon>
        <taxon>Deltaproteobacteria</taxon>
        <taxon>Candidatus Zymogenia</taxon>
        <taxon>Candidatus Zymogeniales</taxon>
        <taxon>Candidatus Zymogenaceae</taxon>
        <taxon>Candidatus Zymogenus</taxon>
    </lineage>
</organism>
<reference evidence="11" key="1">
    <citation type="journal article" date="2021" name="Environ. Microbiol.">
        <title>Genomic characterization of three novel Desulfobacterota classes expand the metabolic and phylogenetic diversity of the phylum.</title>
        <authorList>
            <person name="Murphy C.L."/>
            <person name="Biggerstaff J."/>
            <person name="Eichhorn A."/>
            <person name="Ewing E."/>
            <person name="Shahan R."/>
            <person name="Soriano D."/>
            <person name="Stewart S."/>
            <person name="VanMol K."/>
            <person name="Walker R."/>
            <person name="Walters P."/>
            <person name="Elshahed M.S."/>
            <person name="Youssef N.H."/>
        </authorList>
    </citation>
    <scope>NUCLEOTIDE SEQUENCE</scope>
    <source>
        <strain evidence="11">Zod_Metabat.24</strain>
    </source>
</reference>
<keyword evidence="9 11" id="KW-0560">Oxidoreductase</keyword>
<feature type="binding site" evidence="9">
    <location>
        <position position="12"/>
    </location>
    <ligand>
        <name>[4Fe-4S] cluster</name>
        <dbReference type="ChEBI" id="CHEBI:49883"/>
    </ligand>
</feature>